<dbReference type="Pfam" id="PF01037">
    <property type="entry name" value="AsnC_trans_reg"/>
    <property type="match status" value="1"/>
</dbReference>
<dbReference type="PANTHER" id="PTHR30154">
    <property type="entry name" value="LEUCINE-RESPONSIVE REGULATORY PROTEIN"/>
    <property type="match status" value="1"/>
</dbReference>
<dbReference type="GO" id="GO:0043200">
    <property type="term" value="P:response to amino acid"/>
    <property type="evidence" value="ECO:0007669"/>
    <property type="project" value="TreeGrafter"/>
</dbReference>
<dbReference type="InterPro" id="IPR019887">
    <property type="entry name" value="Tscrpt_reg_AsnC/Lrp_C"/>
</dbReference>
<evidence type="ECO:0000256" key="3">
    <source>
        <dbReference type="ARBA" id="ARBA00023163"/>
    </source>
</evidence>
<evidence type="ECO:0000256" key="1">
    <source>
        <dbReference type="ARBA" id="ARBA00023015"/>
    </source>
</evidence>
<dbReference type="EMBL" id="FNEI01000004">
    <property type="protein sequence ID" value="SDI75725.1"/>
    <property type="molecule type" value="Genomic_DNA"/>
</dbReference>
<dbReference type="InterPro" id="IPR019888">
    <property type="entry name" value="Tscrpt_reg_AsnC-like"/>
</dbReference>
<protein>
    <submittedName>
        <fullName evidence="6">DNA-binding transcriptional regulator, Lrp family</fullName>
    </submittedName>
</protein>
<dbReference type="AlphaFoldDB" id="A0A1G8N6I7"/>
<evidence type="ECO:0000313" key="7">
    <source>
        <dbReference type="Proteomes" id="UP000182130"/>
    </source>
</evidence>
<dbReference type="SUPFAM" id="SSF54909">
    <property type="entry name" value="Dimeric alpha+beta barrel"/>
    <property type="match status" value="1"/>
</dbReference>
<reference evidence="7" key="1">
    <citation type="submission" date="2016-10" db="EMBL/GenBank/DDBJ databases">
        <authorList>
            <person name="Varghese N."/>
            <person name="Submissions S."/>
        </authorList>
    </citation>
    <scope>NUCLEOTIDE SEQUENCE [LARGE SCALE GENOMIC DNA]</scope>
    <source>
        <strain evidence="7">CGMCC 1.10783</strain>
    </source>
</reference>
<dbReference type="InterPro" id="IPR011008">
    <property type="entry name" value="Dimeric_a/b-barrel"/>
</dbReference>
<keyword evidence="1" id="KW-0805">Transcription regulation</keyword>
<dbReference type="STRING" id="1045773.SAMN05216555_104157"/>
<dbReference type="Gene3D" id="1.10.10.10">
    <property type="entry name" value="Winged helix-like DNA-binding domain superfamily/Winged helix DNA-binding domain"/>
    <property type="match status" value="1"/>
</dbReference>
<dbReference type="RefSeq" id="WP_074587911.1">
    <property type="nucleotide sequence ID" value="NZ_FNEI01000004.1"/>
</dbReference>
<dbReference type="GO" id="GO:0043565">
    <property type="term" value="F:sequence-specific DNA binding"/>
    <property type="evidence" value="ECO:0007669"/>
    <property type="project" value="InterPro"/>
</dbReference>
<dbReference type="Proteomes" id="UP000182130">
    <property type="component" value="Unassembled WGS sequence"/>
</dbReference>
<evidence type="ECO:0000259" key="4">
    <source>
        <dbReference type="Pfam" id="PF01037"/>
    </source>
</evidence>
<dbReference type="InterPro" id="IPR036388">
    <property type="entry name" value="WH-like_DNA-bd_sf"/>
</dbReference>
<dbReference type="InterPro" id="IPR000485">
    <property type="entry name" value="AsnC-type_HTH_dom"/>
</dbReference>
<dbReference type="SMART" id="SM00344">
    <property type="entry name" value="HTH_ASNC"/>
    <property type="match status" value="1"/>
</dbReference>
<keyword evidence="3" id="KW-0804">Transcription</keyword>
<dbReference type="Gene3D" id="3.30.70.920">
    <property type="match status" value="2"/>
</dbReference>
<dbReference type="PANTHER" id="PTHR30154:SF34">
    <property type="entry name" value="TRANSCRIPTIONAL REGULATOR AZLB"/>
    <property type="match status" value="1"/>
</dbReference>
<keyword evidence="2 6" id="KW-0238">DNA-binding</keyword>
<proteinExistence type="predicted"/>
<feature type="domain" description="Transcription regulator AsnC/Lrp ligand binding" evidence="4">
    <location>
        <begin position="70"/>
        <end position="138"/>
    </location>
</feature>
<gene>
    <name evidence="6" type="ORF">SAMN05216555_104157</name>
</gene>
<name>A0A1G8N6I7_9MICC</name>
<evidence type="ECO:0000256" key="2">
    <source>
        <dbReference type="ARBA" id="ARBA00023125"/>
    </source>
</evidence>
<keyword evidence="7" id="KW-1185">Reference proteome</keyword>
<sequence>MQDLVFDERDLRLLHALQVRPRAPWTALAPVVGADPVTLARRWEQLQAQGLAWMGCYTGRGTDVVTAILEIECSPASMSPVAEQLAGDPEVLTIDLTAGGRDMIVTLMCSDDAELSRYVLDRLSAVEGIRSMRTHRSIQVVADAQVWRLRSLSQGEVRTLERDVPAPKEVLSRVPADVEGALLRIMREDARASMSRISGELGISQARTRSALSTVLAQQRVVIRLEVARPYSGWPVYVWFFMRVPATHVGSVAGKLVGLDEVRLVTTTVGNYSLVVAVWLRRIEDITLLERHLGERLPFAEIVDRSIVLRTPKHLGIRLDASGRRIVV</sequence>
<feature type="domain" description="HTH asnC-type" evidence="5">
    <location>
        <begin position="7"/>
        <end position="47"/>
    </location>
</feature>
<accession>A0A1G8N6I7</accession>
<evidence type="ECO:0000259" key="5">
    <source>
        <dbReference type="Pfam" id="PF13404"/>
    </source>
</evidence>
<dbReference type="Pfam" id="PF13404">
    <property type="entry name" value="HTH_AsnC-type"/>
    <property type="match status" value="1"/>
</dbReference>
<dbReference type="OrthoDB" id="4050641at2"/>
<organism evidence="6 7">
    <name type="scientific">Arthrobacter cupressi</name>
    <dbReference type="NCBI Taxonomy" id="1045773"/>
    <lineage>
        <taxon>Bacteria</taxon>
        <taxon>Bacillati</taxon>
        <taxon>Actinomycetota</taxon>
        <taxon>Actinomycetes</taxon>
        <taxon>Micrococcales</taxon>
        <taxon>Micrococcaceae</taxon>
        <taxon>Arthrobacter</taxon>
    </lineage>
</organism>
<dbReference type="GO" id="GO:0005829">
    <property type="term" value="C:cytosol"/>
    <property type="evidence" value="ECO:0007669"/>
    <property type="project" value="TreeGrafter"/>
</dbReference>
<evidence type="ECO:0000313" key="6">
    <source>
        <dbReference type="EMBL" id="SDI75725.1"/>
    </source>
</evidence>